<accession>A0A3M6Y7A5</accession>
<feature type="domain" description="DUF6536" evidence="4">
    <location>
        <begin position="113"/>
        <end position="221"/>
    </location>
</feature>
<dbReference type="Proteomes" id="UP000271337">
    <property type="component" value="Unassembled WGS sequence"/>
</dbReference>
<evidence type="ECO:0000313" key="5">
    <source>
        <dbReference type="EMBL" id="RMX98676.1"/>
    </source>
</evidence>
<evidence type="ECO:0000256" key="1">
    <source>
        <dbReference type="SAM" id="MobiDB-lite"/>
    </source>
</evidence>
<name>A0A3M6Y7A5_HORWE</name>
<feature type="transmembrane region" description="Helical" evidence="2">
    <location>
        <begin position="639"/>
        <end position="660"/>
    </location>
</feature>
<reference evidence="5 6" key="1">
    <citation type="journal article" date="2018" name="BMC Genomics">
        <title>Genomic evidence for intraspecific hybridization in a clonal and extremely halotolerant yeast.</title>
        <authorList>
            <person name="Gostincar C."/>
            <person name="Stajich J.E."/>
            <person name="Zupancic J."/>
            <person name="Zalar P."/>
            <person name="Gunde-Cimerman N."/>
        </authorList>
    </citation>
    <scope>NUCLEOTIDE SEQUENCE [LARGE SCALE GENOMIC DNA]</scope>
    <source>
        <strain evidence="5 6">EXF-6669</strain>
    </source>
</reference>
<dbReference type="InterPro" id="IPR046623">
    <property type="entry name" value="DUF6536"/>
</dbReference>
<organism evidence="5 6">
    <name type="scientific">Hortaea werneckii</name>
    <name type="common">Black yeast</name>
    <name type="synonym">Cladosporium werneckii</name>
    <dbReference type="NCBI Taxonomy" id="91943"/>
    <lineage>
        <taxon>Eukaryota</taxon>
        <taxon>Fungi</taxon>
        <taxon>Dikarya</taxon>
        <taxon>Ascomycota</taxon>
        <taxon>Pezizomycotina</taxon>
        <taxon>Dothideomycetes</taxon>
        <taxon>Dothideomycetidae</taxon>
        <taxon>Mycosphaerellales</taxon>
        <taxon>Teratosphaeriaceae</taxon>
        <taxon>Hortaea</taxon>
    </lineage>
</organism>
<sequence>MILYIHFVAILWLAWRLYCELMAQHVFKLLPAYRQGLQDDSDGNRHKVELSSLPRPRTPSNVSRCRFSNGDNPADEALFPDHGSKHAANTIKAVTQTSKSVRNRLKRHRLQGWRFGVTVSAWTAFTVLLLNIILTIYAGVSYPHYGGMGLAFEGKCSTVNSWTTWLHVLINGLSYILLSASNYTMQCLCSPTRKEIDQAHARGDWLDIGVPSVRNIWRIDWLLPYFKSLAANQYDMLVVNEDFLQGNISGSWSEPLVLHTTSLIEAEAVQRQFTEQNAYMNDTMVHNMTNADCMQAYGSSFVSDYLSLLASTSAQGNYTIFHMDAVYYGTVFGDNNLPYHWICLDKDGATSPFYACDLGKALGTADDWTIAGQKIDYCLAAVSEPHCQLRFSIQILATVIVMNACKCICMFLTLRRQRVEPLVTVGDAISSLLNRPDRHTKGRCLMAKVDIHRGPLRWMLLAAGKTSNTAPLPVTYCAPLQRRWFAAASTKRWLVTMFLCIAALIIAGALLGIGVQKLSRFISSSDAFSMGFGSVDAKALINTGLPQIGSSGLVSAVVLANLLQAIVSFLYLTYNGLFTCMLLSYEYSKYGPTGRKRPLRVTTLHGQQRKSQDGIFPQMLPLTPPYLGSSYFLQLPYKYSIPLIVASATLHWLISQGIFLVRVSVYDFSGNYDGGNQSELGYSCLPILLAILLGTAMLLVAIGSGFRKFASHIPVAGSCSVALAAAAHRPKSDVDAAFLPVQWGDVNSEGTDEIGHCCFTSEEVHDLIEGRMYAGSAVTTGIGTSDAGLVQERNAS</sequence>
<feature type="transmembrane region" description="Helical" evidence="2">
    <location>
        <begin position="159"/>
        <end position="178"/>
    </location>
</feature>
<evidence type="ECO:0000313" key="6">
    <source>
        <dbReference type="Proteomes" id="UP000271337"/>
    </source>
</evidence>
<keyword evidence="2" id="KW-1133">Transmembrane helix</keyword>
<dbReference type="PANTHER" id="PTHR35395:SF1">
    <property type="entry name" value="DUF6536 DOMAIN-CONTAINING PROTEIN"/>
    <property type="match status" value="1"/>
</dbReference>
<protein>
    <recommendedName>
        <fullName evidence="4">DUF6536 domain-containing protein</fullName>
    </recommendedName>
</protein>
<feature type="transmembrane region" description="Helical" evidence="2">
    <location>
        <begin position="680"/>
        <end position="702"/>
    </location>
</feature>
<feature type="signal peptide" evidence="3">
    <location>
        <begin position="1"/>
        <end position="19"/>
    </location>
</feature>
<proteinExistence type="predicted"/>
<feature type="transmembrane region" description="Helical" evidence="2">
    <location>
        <begin position="112"/>
        <end position="139"/>
    </location>
</feature>
<dbReference type="Pfam" id="PF20163">
    <property type="entry name" value="DUF6536"/>
    <property type="match status" value="1"/>
</dbReference>
<evidence type="ECO:0000256" key="3">
    <source>
        <dbReference type="SAM" id="SignalP"/>
    </source>
</evidence>
<dbReference type="PANTHER" id="PTHR35395">
    <property type="entry name" value="DUF6536 DOMAIN-CONTAINING PROTEIN"/>
    <property type="match status" value="1"/>
</dbReference>
<feature type="region of interest" description="Disordered" evidence="1">
    <location>
        <begin position="43"/>
        <end position="62"/>
    </location>
</feature>
<keyword evidence="3" id="KW-0732">Signal</keyword>
<feature type="chain" id="PRO_5018199474" description="DUF6536 domain-containing protein" evidence="3">
    <location>
        <begin position="20"/>
        <end position="796"/>
    </location>
</feature>
<dbReference type="AlphaFoldDB" id="A0A3M6Y7A5"/>
<keyword evidence="2" id="KW-0812">Transmembrane</keyword>
<evidence type="ECO:0000259" key="4">
    <source>
        <dbReference type="Pfam" id="PF20163"/>
    </source>
</evidence>
<dbReference type="EMBL" id="QWIL01001890">
    <property type="protein sequence ID" value="RMX98676.1"/>
    <property type="molecule type" value="Genomic_DNA"/>
</dbReference>
<feature type="transmembrane region" description="Helical" evidence="2">
    <location>
        <begin position="493"/>
        <end position="515"/>
    </location>
</feature>
<dbReference type="OrthoDB" id="5429634at2759"/>
<dbReference type="VEuPathDB" id="FungiDB:BTJ68_06191"/>
<evidence type="ECO:0000256" key="2">
    <source>
        <dbReference type="SAM" id="Phobius"/>
    </source>
</evidence>
<comment type="caution">
    <text evidence="5">The sequence shown here is derived from an EMBL/GenBank/DDBJ whole genome shotgun (WGS) entry which is preliminary data.</text>
</comment>
<gene>
    <name evidence="5" type="ORF">D0867_12355</name>
</gene>
<keyword evidence="2" id="KW-0472">Membrane</keyword>